<dbReference type="EMBL" id="CALNXI010004252">
    <property type="protein sequence ID" value="CAH3195394.1"/>
    <property type="molecule type" value="Genomic_DNA"/>
</dbReference>
<evidence type="ECO:0000256" key="3">
    <source>
        <dbReference type="ARBA" id="ARBA00023180"/>
    </source>
</evidence>
<evidence type="ECO:0000313" key="6">
    <source>
        <dbReference type="Proteomes" id="UP001159427"/>
    </source>
</evidence>
<proteinExistence type="predicted"/>
<evidence type="ECO:0000259" key="4">
    <source>
        <dbReference type="Pfam" id="PF19028"/>
    </source>
</evidence>
<dbReference type="PANTHER" id="PTHR20920">
    <property type="entry name" value="RPE-SPONDIN"/>
    <property type="match status" value="1"/>
</dbReference>
<name>A0ABN8SV01_9CNID</name>
<reference evidence="5 6" key="1">
    <citation type="submission" date="2022-05" db="EMBL/GenBank/DDBJ databases">
        <authorList>
            <consortium name="Genoscope - CEA"/>
            <person name="William W."/>
        </authorList>
    </citation>
    <scope>NUCLEOTIDE SEQUENCE [LARGE SCALE GENOMIC DNA]</scope>
</reference>
<feature type="domain" description="Spondin-like TSP1" evidence="4">
    <location>
        <begin position="201"/>
        <end position="246"/>
    </location>
</feature>
<dbReference type="Pfam" id="PF19028">
    <property type="entry name" value="TSP1_spondin"/>
    <property type="match status" value="3"/>
</dbReference>
<dbReference type="InterPro" id="IPR000884">
    <property type="entry name" value="TSP1_rpt"/>
</dbReference>
<dbReference type="InterPro" id="IPR044004">
    <property type="entry name" value="TSP1_spondin_dom"/>
</dbReference>
<dbReference type="Proteomes" id="UP001159427">
    <property type="component" value="Unassembled WGS sequence"/>
</dbReference>
<keyword evidence="6" id="KW-1185">Reference proteome</keyword>
<dbReference type="Pfam" id="PF00090">
    <property type="entry name" value="TSP_1"/>
    <property type="match status" value="1"/>
</dbReference>
<dbReference type="PANTHER" id="PTHR20920:SF5">
    <property type="entry name" value="SMB DOMAIN-CONTAINING PROTEIN"/>
    <property type="match status" value="1"/>
</dbReference>
<evidence type="ECO:0000256" key="1">
    <source>
        <dbReference type="ARBA" id="ARBA00022729"/>
    </source>
</evidence>
<dbReference type="InterPro" id="IPR039942">
    <property type="entry name" value="SBSPO"/>
</dbReference>
<organism evidence="5 6">
    <name type="scientific">Porites evermanni</name>
    <dbReference type="NCBI Taxonomy" id="104178"/>
    <lineage>
        <taxon>Eukaryota</taxon>
        <taxon>Metazoa</taxon>
        <taxon>Cnidaria</taxon>
        <taxon>Anthozoa</taxon>
        <taxon>Hexacorallia</taxon>
        <taxon>Scleractinia</taxon>
        <taxon>Fungiina</taxon>
        <taxon>Poritidae</taxon>
        <taxon>Porites</taxon>
    </lineage>
</organism>
<dbReference type="SUPFAM" id="SSF82895">
    <property type="entry name" value="TSP-1 type 1 repeat"/>
    <property type="match status" value="3"/>
</dbReference>
<feature type="domain" description="Spondin-like TSP1" evidence="4">
    <location>
        <begin position="147"/>
        <end position="195"/>
    </location>
</feature>
<keyword evidence="3" id="KW-0325">Glycoprotein</keyword>
<gene>
    <name evidence="5" type="ORF">PEVE_00030151</name>
</gene>
<keyword evidence="2" id="KW-1015">Disulfide bond</keyword>
<dbReference type="InterPro" id="IPR036383">
    <property type="entry name" value="TSP1_rpt_sf"/>
</dbReference>
<dbReference type="PROSITE" id="PS50092">
    <property type="entry name" value="TSP1"/>
    <property type="match status" value="4"/>
</dbReference>
<dbReference type="Gene3D" id="2.20.100.10">
    <property type="entry name" value="Thrombospondin type-1 (TSP1) repeat"/>
    <property type="match status" value="4"/>
</dbReference>
<accession>A0ABN8SV01</accession>
<evidence type="ECO:0000256" key="2">
    <source>
        <dbReference type="ARBA" id="ARBA00023157"/>
    </source>
</evidence>
<comment type="caution">
    <text evidence="5">The sequence shown here is derived from an EMBL/GenBank/DDBJ whole genome shotgun (WGS) entry which is preliminary data.</text>
</comment>
<sequence length="247" mass="26510">MFLFFSFRSAVGQFGGHVLHLQAVAARTSIIAKIAQKMNAWSKWSACSPNNGKCGAGTQYQIRTVATQPYCSPACPATRQTRSCTHSCCPRDCAVSSWGSWSACSNICGTGTKTRTRRVTAKPYCNGRACPALKDATKCSQYNNRDCAVSSWGSWSTCSNTCGTGTKTRTRRVTAKPYCNGRACPALKDATKCSQYNNRDCVMSSWSSWSICSNGCGSGQSTRTRQIISPAVCLGKACGATTQSRKG</sequence>
<dbReference type="SMART" id="SM00209">
    <property type="entry name" value="TSP1"/>
    <property type="match status" value="4"/>
</dbReference>
<feature type="domain" description="Spondin-like TSP1" evidence="4">
    <location>
        <begin position="93"/>
        <end position="141"/>
    </location>
</feature>
<keyword evidence="1" id="KW-0732">Signal</keyword>
<protein>
    <recommendedName>
        <fullName evidence="4">Spondin-like TSP1 domain-containing protein</fullName>
    </recommendedName>
</protein>
<evidence type="ECO:0000313" key="5">
    <source>
        <dbReference type="EMBL" id="CAH3195394.1"/>
    </source>
</evidence>